<dbReference type="EMBL" id="CM007901">
    <property type="protein sequence ID" value="OTG06338.1"/>
    <property type="molecule type" value="Genomic_DNA"/>
</dbReference>
<sequence length="117" mass="13722">MFSRVIFILRCRLSLNCNADQFGSRFIQQKLETVTTEEKDMVFNEIMPQAYSLMTDVFGKYVVQKFFEHGSATQIRELAEQLTGHVLTPSLQMYGCWIIQKRICQNLKHVQLTRNKI</sequence>
<dbReference type="Proteomes" id="UP000215914">
    <property type="component" value="Chromosome 12"/>
</dbReference>
<keyword evidence="3" id="KW-0694">RNA-binding</keyword>
<dbReference type="PANTHER" id="PTHR12537">
    <property type="entry name" value="RNA BINDING PROTEIN PUMILIO-RELATED"/>
    <property type="match status" value="1"/>
</dbReference>
<evidence type="ECO:0000256" key="4">
    <source>
        <dbReference type="PROSITE-ProRule" id="PRU00317"/>
    </source>
</evidence>
<dbReference type="GO" id="GO:0006417">
    <property type="term" value="P:regulation of translation"/>
    <property type="evidence" value="ECO:0007669"/>
    <property type="project" value="UniProtKB-KW"/>
</dbReference>
<feature type="repeat" description="Pumilio" evidence="4">
    <location>
        <begin position="45"/>
        <end position="80"/>
    </location>
</feature>
<dbReference type="Gene3D" id="1.25.10.10">
    <property type="entry name" value="Leucine-rich Repeat Variant"/>
    <property type="match status" value="1"/>
</dbReference>
<dbReference type="STRING" id="4232.A0A251T5G4"/>
<reference evidence="7" key="1">
    <citation type="journal article" date="2017" name="Nature">
        <title>The sunflower genome provides insights into oil metabolism, flowering and Asterid evolution.</title>
        <authorList>
            <person name="Badouin H."/>
            <person name="Gouzy J."/>
            <person name="Grassa C.J."/>
            <person name="Murat F."/>
            <person name="Staton S.E."/>
            <person name="Cottret L."/>
            <person name="Lelandais-Briere C."/>
            <person name="Owens G.L."/>
            <person name="Carrere S."/>
            <person name="Mayjonade B."/>
            <person name="Legrand L."/>
            <person name="Gill N."/>
            <person name="Kane N.C."/>
            <person name="Bowers J.E."/>
            <person name="Hubner S."/>
            <person name="Bellec A."/>
            <person name="Berard A."/>
            <person name="Berges H."/>
            <person name="Blanchet N."/>
            <person name="Boniface M.C."/>
            <person name="Brunel D."/>
            <person name="Catrice O."/>
            <person name="Chaidir N."/>
            <person name="Claudel C."/>
            <person name="Donnadieu C."/>
            <person name="Faraut T."/>
            <person name="Fievet G."/>
            <person name="Helmstetter N."/>
            <person name="King M."/>
            <person name="Knapp S.J."/>
            <person name="Lai Z."/>
            <person name="Le Paslier M.C."/>
            <person name="Lippi Y."/>
            <person name="Lorenzon L."/>
            <person name="Mandel J.R."/>
            <person name="Marage G."/>
            <person name="Marchand G."/>
            <person name="Marquand E."/>
            <person name="Bret-Mestries E."/>
            <person name="Morien E."/>
            <person name="Nambeesan S."/>
            <person name="Nguyen T."/>
            <person name="Pegot-Espagnet P."/>
            <person name="Pouilly N."/>
            <person name="Raftis F."/>
            <person name="Sallet E."/>
            <person name="Schiex T."/>
            <person name="Thomas J."/>
            <person name="Vandecasteele C."/>
            <person name="Vares D."/>
            <person name="Vear F."/>
            <person name="Vautrin S."/>
            <person name="Crespi M."/>
            <person name="Mangin B."/>
            <person name="Burke J.M."/>
            <person name="Salse J."/>
            <person name="Munos S."/>
            <person name="Vincourt P."/>
            <person name="Rieseberg L.H."/>
            <person name="Langlade N.B."/>
        </authorList>
    </citation>
    <scope>NUCLEOTIDE SEQUENCE [LARGE SCALE GENOMIC DNA]</scope>
    <source>
        <strain evidence="7">cv. SF193</strain>
    </source>
</reference>
<dbReference type="SUPFAM" id="SSF48371">
    <property type="entry name" value="ARM repeat"/>
    <property type="match status" value="1"/>
</dbReference>
<dbReference type="Pfam" id="PF00806">
    <property type="entry name" value="PUF"/>
    <property type="match status" value="3"/>
</dbReference>
<evidence type="ECO:0000256" key="1">
    <source>
        <dbReference type="ARBA" id="ARBA00022737"/>
    </source>
</evidence>
<evidence type="ECO:0000259" key="5">
    <source>
        <dbReference type="PROSITE" id="PS50303"/>
    </source>
</evidence>
<dbReference type="PROSITE" id="PS50302">
    <property type="entry name" value="PUM"/>
    <property type="match status" value="1"/>
</dbReference>
<proteinExistence type="predicted"/>
<dbReference type="InterPro" id="IPR011989">
    <property type="entry name" value="ARM-like"/>
</dbReference>
<dbReference type="InterPro" id="IPR033133">
    <property type="entry name" value="PUM-HD"/>
</dbReference>
<dbReference type="SMART" id="SM00025">
    <property type="entry name" value="Pumilio"/>
    <property type="match status" value="2"/>
</dbReference>
<dbReference type="OMA" id="IQKRICQ"/>
<keyword evidence="7" id="KW-1185">Reference proteome</keyword>
<organism evidence="6 7">
    <name type="scientific">Helianthus annuus</name>
    <name type="common">Common sunflower</name>
    <dbReference type="NCBI Taxonomy" id="4232"/>
    <lineage>
        <taxon>Eukaryota</taxon>
        <taxon>Viridiplantae</taxon>
        <taxon>Streptophyta</taxon>
        <taxon>Embryophyta</taxon>
        <taxon>Tracheophyta</taxon>
        <taxon>Spermatophyta</taxon>
        <taxon>Magnoliopsida</taxon>
        <taxon>eudicotyledons</taxon>
        <taxon>Gunneridae</taxon>
        <taxon>Pentapetalae</taxon>
        <taxon>asterids</taxon>
        <taxon>campanulids</taxon>
        <taxon>Asterales</taxon>
        <taxon>Asteraceae</taxon>
        <taxon>Asteroideae</taxon>
        <taxon>Heliantheae alliance</taxon>
        <taxon>Heliantheae</taxon>
        <taxon>Helianthus</taxon>
    </lineage>
</organism>
<dbReference type="InterPro" id="IPR016024">
    <property type="entry name" value="ARM-type_fold"/>
</dbReference>
<protein>
    <submittedName>
        <fullName evidence="6">Putative armadillo-like helical, Armadillo-type fold protein</fullName>
    </submittedName>
</protein>
<evidence type="ECO:0000313" key="7">
    <source>
        <dbReference type="Proteomes" id="UP000215914"/>
    </source>
</evidence>
<evidence type="ECO:0000313" key="6">
    <source>
        <dbReference type="EMBL" id="OTG06338.1"/>
    </source>
</evidence>
<accession>A0A251T5G4</accession>
<dbReference type="GO" id="GO:0003723">
    <property type="term" value="F:RNA binding"/>
    <property type="evidence" value="ECO:0007669"/>
    <property type="project" value="UniProtKB-KW"/>
</dbReference>
<keyword evidence="1" id="KW-0677">Repeat</keyword>
<dbReference type="InParanoid" id="A0A251T5G4"/>
<dbReference type="PROSITE" id="PS50303">
    <property type="entry name" value="PUM_HD"/>
    <property type="match status" value="1"/>
</dbReference>
<name>A0A251T5G4_HELAN</name>
<dbReference type="InterPro" id="IPR001313">
    <property type="entry name" value="Pumilio_RNA-bd_rpt"/>
</dbReference>
<gene>
    <name evidence="6" type="ORF">HannXRQ_Chr12g0383721</name>
</gene>
<dbReference type="AlphaFoldDB" id="A0A251T5G4"/>
<feature type="domain" description="PUM-HD" evidence="5">
    <location>
        <begin position="1"/>
        <end position="117"/>
    </location>
</feature>
<evidence type="ECO:0000256" key="3">
    <source>
        <dbReference type="ARBA" id="ARBA00022884"/>
    </source>
</evidence>
<dbReference type="PANTHER" id="PTHR12537:SF187">
    <property type="entry name" value="OS04G0276200 PROTEIN"/>
    <property type="match status" value="1"/>
</dbReference>
<evidence type="ECO:0000256" key="2">
    <source>
        <dbReference type="ARBA" id="ARBA00022845"/>
    </source>
</evidence>
<keyword evidence="2" id="KW-0810">Translation regulation</keyword>